<feature type="domain" description="Aminotransferase class I/classII large" evidence="2">
    <location>
        <begin position="50"/>
        <end position="364"/>
    </location>
</feature>
<evidence type="ECO:0000259" key="2">
    <source>
        <dbReference type="Pfam" id="PF00155"/>
    </source>
</evidence>
<evidence type="ECO:0000313" key="4">
    <source>
        <dbReference type="Proteomes" id="UP000286746"/>
    </source>
</evidence>
<dbReference type="InterPro" id="IPR015424">
    <property type="entry name" value="PyrdxlP-dep_Trfase"/>
</dbReference>
<evidence type="ECO:0000256" key="1">
    <source>
        <dbReference type="RuleBase" id="RU000481"/>
    </source>
</evidence>
<dbReference type="AlphaFoldDB" id="A0A401WGG6"/>
<name>A0A401WGG6_STREY</name>
<dbReference type="Gene3D" id="3.90.1150.10">
    <property type="entry name" value="Aspartate Aminotransferase, domain 1"/>
    <property type="match status" value="1"/>
</dbReference>
<gene>
    <name evidence="3" type="ORF">GKJPGBOP_08203</name>
</gene>
<comment type="similarity">
    <text evidence="1">Belongs to the class-I pyridoxal-phosphate-dependent aminotransferase family.</text>
</comment>
<sequence>MTFIPFELLEWLHKRGATATYSLADSGCRPIRMRELVDSEEALSRLLDSELSYPPTCGTDRLRAQIAHWHAGSTDHASEVVVTAGAAEANTVAVDTLVRPGDHVVTMSPGYRQIWGAAQNRGADVDDVPLDPERGWRPDTDALARAVRPDTRAIVLTTPNNPAGTVLTEEEIQAIVSVAERVGAWILSDEVHRGTELHTDELSPTFWGRYDRVVCVGSLSKAFGMQGLRLGWLIAPPALVPELRQRHEYATLSAAGTAMALAELALEPATCARLLDRYRGFLRESWTQMQQWIASHDHLLSVVPPQATSLAFVRYHLDLPSTDVAEALYTRGKVLVGAGAHFGTEHHLRFTHGQEPAQLAAALEKTSHVLKELSS</sequence>
<dbReference type="Proteomes" id="UP000286746">
    <property type="component" value="Unassembled WGS sequence"/>
</dbReference>
<dbReference type="Pfam" id="PF00155">
    <property type="entry name" value="Aminotran_1_2"/>
    <property type="match status" value="1"/>
</dbReference>
<proteinExistence type="inferred from homology"/>
<protein>
    <recommendedName>
        <fullName evidence="1">Aminotransferase</fullName>
        <ecNumber evidence="1">2.6.1.-</ecNumber>
    </recommendedName>
</protein>
<dbReference type="Gene3D" id="3.40.640.10">
    <property type="entry name" value="Type I PLP-dependent aspartate aminotransferase-like (Major domain)"/>
    <property type="match status" value="1"/>
</dbReference>
<keyword evidence="1 3" id="KW-0808">Transferase</keyword>
<dbReference type="PANTHER" id="PTHR43510:SF1">
    <property type="entry name" value="AMINOTRANSFERASE FUNCTION, HYPOTHETICAL (EUROFUNG)"/>
    <property type="match status" value="1"/>
</dbReference>
<dbReference type="CDD" id="cd00609">
    <property type="entry name" value="AAT_like"/>
    <property type="match status" value="1"/>
</dbReference>
<dbReference type="GO" id="GO:0008483">
    <property type="term" value="F:transaminase activity"/>
    <property type="evidence" value="ECO:0007669"/>
    <property type="project" value="UniProtKB-KW"/>
</dbReference>
<reference evidence="3 4" key="1">
    <citation type="submission" date="2018-11" db="EMBL/GenBank/DDBJ databases">
        <title>Whole genome sequence of Streptomyces paromomycinus NBRC 15454(T).</title>
        <authorList>
            <person name="Komaki H."/>
            <person name="Tamura T."/>
        </authorList>
    </citation>
    <scope>NUCLEOTIDE SEQUENCE [LARGE SCALE GENOMIC DNA]</scope>
    <source>
        <strain evidence="3 4">NBRC 15454</strain>
    </source>
</reference>
<evidence type="ECO:0000313" key="3">
    <source>
        <dbReference type="EMBL" id="GCD48405.1"/>
    </source>
</evidence>
<keyword evidence="1 3" id="KW-0032">Aminotransferase</keyword>
<dbReference type="InterPro" id="IPR004838">
    <property type="entry name" value="NHTrfase_class1_PyrdxlP-BS"/>
</dbReference>
<dbReference type="EC" id="2.6.1.-" evidence="1"/>
<dbReference type="RefSeq" id="WP_125058324.1">
    <property type="nucleotide sequence ID" value="NZ_BHZD01000001.1"/>
</dbReference>
<organism evidence="3 4">
    <name type="scientific">Streptomyces paromomycinus</name>
    <name type="common">Streptomyces rimosus subsp. paromomycinus</name>
    <dbReference type="NCBI Taxonomy" id="92743"/>
    <lineage>
        <taxon>Bacteria</taxon>
        <taxon>Bacillati</taxon>
        <taxon>Actinomycetota</taxon>
        <taxon>Actinomycetes</taxon>
        <taxon>Kitasatosporales</taxon>
        <taxon>Streptomycetaceae</taxon>
        <taxon>Streptomyces</taxon>
    </lineage>
</organism>
<comment type="cofactor">
    <cofactor evidence="1">
        <name>pyridoxal 5'-phosphate</name>
        <dbReference type="ChEBI" id="CHEBI:597326"/>
    </cofactor>
</comment>
<dbReference type="SUPFAM" id="SSF53383">
    <property type="entry name" value="PLP-dependent transferases"/>
    <property type="match status" value="1"/>
</dbReference>
<comment type="caution">
    <text evidence="3">The sequence shown here is derived from an EMBL/GenBank/DDBJ whole genome shotgun (WGS) entry which is preliminary data.</text>
</comment>
<keyword evidence="4" id="KW-1185">Reference proteome</keyword>
<dbReference type="EMBL" id="BHZD01000001">
    <property type="protein sequence ID" value="GCD48405.1"/>
    <property type="molecule type" value="Genomic_DNA"/>
</dbReference>
<dbReference type="PROSITE" id="PS00105">
    <property type="entry name" value="AA_TRANSFER_CLASS_1"/>
    <property type="match status" value="1"/>
</dbReference>
<dbReference type="InterPro" id="IPR004839">
    <property type="entry name" value="Aminotransferase_I/II_large"/>
</dbReference>
<dbReference type="InterPro" id="IPR015422">
    <property type="entry name" value="PyrdxlP-dep_Trfase_small"/>
</dbReference>
<accession>A0A401WGG6</accession>
<dbReference type="GO" id="GO:0030170">
    <property type="term" value="F:pyridoxal phosphate binding"/>
    <property type="evidence" value="ECO:0007669"/>
    <property type="project" value="InterPro"/>
</dbReference>
<dbReference type="InterPro" id="IPR015421">
    <property type="entry name" value="PyrdxlP-dep_Trfase_major"/>
</dbReference>
<dbReference type="PANTHER" id="PTHR43510">
    <property type="entry name" value="AMINOTRANSFERASE FUNCTION, HYPOTHETICAL (EUROFUNG)"/>
    <property type="match status" value="1"/>
</dbReference>